<evidence type="ECO:0000313" key="9">
    <source>
        <dbReference type="Proteomes" id="UP000625574"/>
    </source>
</evidence>
<comment type="subcellular location">
    <subcellularLocation>
        <location evidence="1">Membrane</location>
        <topology evidence="1">Multi-pass membrane protein</topology>
    </subcellularLocation>
</comment>
<feature type="transmembrane region" description="Helical" evidence="6">
    <location>
        <begin position="152"/>
        <end position="171"/>
    </location>
</feature>
<dbReference type="EMBL" id="JAEIOT010000007">
    <property type="protein sequence ID" value="MBI9000847.1"/>
    <property type="molecule type" value="Genomic_DNA"/>
</dbReference>
<sequence>MTDNDPSRPEYGQPAGEGSSAERAAESNAHTPLGWDDAPLSDSHTSHPDAGEASQSGDWWAAGYDPQASGRDQLSGGWDYAAASESAPSGADPVKMPSSYDGGYPPYDAQAHVDGPQNPAYGGQMLAYEPPNPGYGAPAMGYNQFGGEQKSWLAAVLLCLFFGELGVHNFYIGQKQTGTVQLALYGGAFLIFLLTFGFGFFLLIPSVVWKFVDLIKLLTGSVSTDAQGIPLKR</sequence>
<evidence type="ECO:0000256" key="4">
    <source>
        <dbReference type="ARBA" id="ARBA00023136"/>
    </source>
</evidence>
<reference evidence="8 9" key="1">
    <citation type="submission" date="2020-12" db="EMBL/GenBank/DDBJ databases">
        <title>Genome public.</title>
        <authorList>
            <person name="Sun Q."/>
        </authorList>
    </citation>
    <scope>NUCLEOTIDE SEQUENCE [LARGE SCALE GENOMIC DNA]</scope>
    <source>
        <strain evidence="8 9">CCM 8864</strain>
    </source>
</reference>
<evidence type="ECO:0000256" key="6">
    <source>
        <dbReference type="SAM" id="Phobius"/>
    </source>
</evidence>
<evidence type="ECO:0000313" key="8">
    <source>
        <dbReference type="EMBL" id="MBI9000847.1"/>
    </source>
</evidence>
<accession>A0ABS0VVQ4</accession>
<keyword evidence="9" id="KW-1185">Reference proteome</keyword>
<keyword evidence="3 6" id="KW-1133">Transmembrane helix</keyword>
<keyword evidence="2 6" id="KW-0812">Transmembrane</keyword>
<feature type="domain" description="TM2" evidence="7">
    <location>
        <begin position="149"/>
        <end position="194"/>
    </location>
</feature>
<dbReference type="Proteomes" id="UP000625574">
    <property type="component" value="Unassembled WGS sequence"/>
</dbReference>
<comment type="caution">
    <text evidence="8">The sequence shown here is derived from an EMBL/GenBank/DDBJ whole genome shotgun (WGS) entry which is preliminary data.</text>
</comment>
<protein>
    <submittedName>
        <fullName evidence="8">TM2 domain-containing protein</fullName>
    </submittedName>
</protein>
<evidence type="ECO:0000256" key="3">
    <source>
        <dbReference type="ARBA" id="ARBA00022989"/>
    </source>
</evidence>
<proteinExistence type="predicted"/>
<feature type="compositionally biased region" description="Low complexity" evidence="5">
    <location>
        <begin position="16"/>
        <end position="29"/>
    </location>
</feature>
<evidence type="ECO:0000256" key="2">
    <source>
        <dbReference type="ARBA" id="ARBA00022692"/>
    </source>
</evidence>
<dbReference type="RefSeq" id="WP_198736258.1">
    <property type="nucleotide sequence ID" value="NZ_JAEIOT010000007.1"/>
</dbReference>
<name>A0ABS0VVQ4_9CORY</name>
<dbReference type="Pfam" id="PF05154">
    <property type="entry name" value="TM2"/>
    <property type="match status" value="1"/>
</dbReference>
<gene>
    <name evidence="8" type="ORF">JDV76_07690</name>
</gene>
<evidence type="ECO:0000259" key="7">
    <source>
        <dbReference type="Pfam" id="PF05154"/>
    </source>
</evidence>
<feature type="region of interest" description="Disordered" evidence="5">
    <location>
        <begin position="1"/>
        <end position="96"/>
    </location>
</feature>
<keyword evidence="4 6" id="KW-0472">Membrane</keyword>
<organism evidence="8 9">
    <name type="scientific">Corynebacterium marambiense</name>
    <dbReference type="NCBI Taxonomy" id="2765364"/>
    <lineage>
        <taxon>Bacteria</taxon>
        <taxon>Bacillati</taxon>
        <taxon>Actinomycetota</taxon>
        <taxon>Actinomycetes</taxon>
        <taxon>Mycobacteriales</taxon>
        <taxon>Corynebacteriaceae</taxon>
        <taxon>Corynebacterium</taxon>
    </lineage>
</organism>
<evidence type="ECO:0000256" key="1">
    <source>
        <dbReference type="ARBA" id="ARBA00004141"/>
    </source>
</evidence>
<feature type="transmembrane region" description="Helical" evidence="6">
    <location>
        <begin position="183"/>
        <end position="204"/>
    </location>
</feature>
<dbReference type="InterPro" id="IPR007829">
    <property type="entry name" value="TM2"/>
</dbReference>
<evidence type="ECO:0000256" key="5">
    <source>
        <dbReference type="SAM" id="MobiDB-lite"/>
    </source>
</evidence>